<dbReference type="Pfam" id="PF00026">
    <property type="entry name" value="Asp"/>
    <property type="match status" value="1"/>
</dbReference>
<evidence type="ECO:0000256" key="2">
    <source>
        <dbReference type="SAM" id="SignalP"/>
    </source>
</evidence>
<keyword evidence="5" id="KW-1185">Reference proteome</keyword>
<comment type="caution">
    <text evidence="4">The sequence shown here is derived from an EMBL/GenBank/DDBJ whole genome shotgun (WGS) entry which is preliminary data.</text>
</comment>
<proteinExistence type="inferred from homology"/>
<feature type="signal peptide" evidence="2">
    <location>
        <begin position="1"/>
        <end position="21"/>
    </location>
</feature>
<dbReference type="PANTHER" id="PTHR47966">
    <property type="entry name" value="BETA-SITE APP-CLEAVING ENZYME, ISOFORM A-RELATED"/>
    <property type="match status" value="1"/>
</dbReference>
<feature type="domain" description="Peptidase A1" evidence="3">
    <location>
        <begin position="69"/>
        <end position="353"/>
    </location>
</feature>
<evidence type="ECO:0000256" key="1">
    <source>
        <dbReference type="ARBA" id="ARBA00007447"/>
    </source>
</evidence>
<dbReference type="SUPFAM" id="SSF50630">
    <property type="entry name" value="Acid proteases"/>
    <property type="match status" value="1"/>
</dbReference>
<dbReference type="EMBL" id="LWDG02001147">
    <property type="protein sequence ID" value="KAE8260465.1"/>
    <property type="molecule type" value="Genomic_DNA"/>
</dbReference>
<comment type="similarity">
    <text evidence="1">Belongs to the peptidase A1 family.</text>
</comment>
<evidence type="ECO:0000313" key="5">
    <source>
        <dbReference type="Proteomes" id="UP000078113"/>
    </source>
</evidence>
<dbReference type="Gene3D" id="2.40.70.10">
    <property type="entry name" value="Acid Proteases"/>
    <property type="match status" value="2"/>
</dbReference>
<dbReference type="PROSITE" id="PS51767">
    <property type="entry name" value="PEPTIDASE_A1"/>
    <property type="match status" value="1"/>
</dbReference>
<keyword evidence="2" id="KW-0732">Signal</keyword>
<accession>A0A8X7N057</accession>
<sequence length="355" mass="37722">MPQRSLFTTVVLALSLGSVLATHQAEIRGGMNQHRGLDTQAFKKQVARGNTGATANLVMEDHSPMLPRITLPIQLGSQGQTANVYLAGMNADCVLSTGSYDPSKSSTAHNSHAAFDNGLGGPAKGEIWTDNIKVAGLSVQTVSLGSLDSVYSSGQCGIAWSDPTNSFFGDGYQSFLYSMKKSGVLQPPNFSIQYSLHGQSTIAFGSAVPSVSGSWIPSDPEAPGYWTIQSKIASVASYMIVDPSAFVILGNTQDIQEIFDHYGVGKNTFRDEYGYLGATFPCNNPPKVVINVGGLDVPLTKEVMTFGKDAKGNCLMPLQGGDDYQSPVTLGSPFLASIKSIVFNIDTHAMHIVPL</sequence>
<dbReference type="GO" id="GO:0004190">
    <property type="term" value="F:aspartic-type endopeptidase activity"/>
    <property type="evidence" value="ECO:0007669"/>
    <property type="project" value="InterPro"/>
</dbReference>
<organism evidence="4 5">
    <name type="scientific">Tilletia walkeri</name>
    <dbReference type="NCBI Taxonomy" id="117179"/>
    <lineage>
        <taxon>Eukaryota</taxon>
        <taxon>Fungi</taxon>
        <taxon>Dikarya</taxon>
        <taxon>Basidiomycota</taxon>
        <taxon>Ustilaginomycotina</taxon>
        <taxon>Exobasidiomycetes</taxon>
        <taxon>Tilletiales</taxon>
        <taxon>Tilletiaceae</taxon>
        <taxon>Tilletia</taxon>
    </lineage>
</organism>
<name>A0A8X7N057_9BASI</name>
<dbReference type="InterPro" id="IPR021109">
    <property type="entry name" value="Peptidase_aspartic_dom_sf"/>
</dbReference>
<dbReference type="Proteomes" id="UP000078113">
    <property type="component" value="Unassembled WGS sequence"/>
</dbReference>
<reference evidence="4" key="1">
    <citation type="submission" date="2016-04" db="EMBL/GenBank/DDBJ databases">
        <authorList>
            <person name="Nguyen H.D."/>
            <person name="Samba Siva P."/>
            <person name="Cullis J."/>
            <person name="Levesque C.A."/>
            <person name="Hambleton S."/>
        </authorList>
    </citation>
    <scope>NUCLEOTIDE SEQUENCE</scope>
    <source>
        <strain evidence="4">DAOMC 236422</strain>
    </source>
</reference>
<dbReference type="AlphaFoldDB" id="A0A8X7N057"/>
<evidence type="ECO:0000259" key="3">
    <source>
        <dbReference type="PROSITE" id="PS51767"/>
    </source>
</evidence>
<dbReference type="InterPro" id="IPR033121">
    <property type="entry name" value="PEPTIDASE_A1"/>
</dbReference>
<feature type="chain" id="PRO_5036444839" description="Peptidase A1 domain-containing protein" evidence="2">
    <location>
        <begin position="22"/>
        <end position="355"/>
    </location>
</feature>
<protein>
    <recommendedName>
        <fullName evidence="3">Peptidase A1 domain-containing protein</fullName>
    </recommendedName>
</protein>
<gene>
    <name evidence="4" type="ORF">A4X09_0g7766</name>
</gene>
<reference evidence="4" key="2">
    <citation type="journal article" date="2019" name="IMA Fungus">
        <title>Genome sequencing and comparison of five Tilletia species to identify candidate genes for the detection of regulated species infecting wheat.</title>
        <authorList>
            <person name="Nguyen H.D.T."/>
            <person name="Sultana T."/>
            <person name="Kesanakurti P."/>
            <person name="Hambleton S."/>
        </authorList>
    </citation>
    <scope>NUCLEOTIDE SEQUENCE</scope>
    <source>
        <strain evidence="4">DAOMC 236422</strain>
    </source>
</reference>
<dbReference type="PANTHER" id="PTHR47966:SF57">
    <property type="entry name" value="PEPTIDASE A1 DOMAIN-CONTAINING PROTEIN"/>
    <property type="match status" value="1"/>
</dbReference>
<dbReference type="GO" id="GO:0006508">
    <property type="term" value="P:proteolysis"/>
    <property type="evidence" value="ECO:0007669"/>
    <property type="project" value="InterPro"/>
</dbReference>
<evidence type="ECO:0000313" key="4">
    <source>
        <dbReference type="EMBL" id="KAE8260465.1"/>
    </source>
</evidence>
<dbReference type="InterPro" id="IPR001461">
    <property type="entry name" value="Aspartic_peptidase_A1"/>
</dbReference>